<protein>
    <recommendedName>
        <fullName evidence="3">Lantibiotic</fullName>
    </recommendedName>
</protein>
<dbReference type="EMBL" id="MCIB01000037">
    <property type="protein sequence ID" value="RKD29504.1"/>
    <property type="molecule type" value="Genomic_DNA"/>
</dbReference>
<dbReference type="RefSeq" id="WP_120170451.1">
    <property type="nucleotide sequence ID" value="NZ_MCIB01000037.1"/>
</dbReference>
<evidence type="ECO:0000313" key="1">
    <source>
        <dbReference type="EMBL" id="RKD29504.1"/>
    </source>
</evidence>
<comment type="caution">
    <text evidence="1">The sequence shown here is derived from an EMBL/GenBank/DDBJ whole genome shotgun (WGS) entry which is preliminary data.</text>
</comment>
<reference evidence="1 2" key="1">
    <citation type="submission" date="2016-08" db="EMBL/GenBank/DDBJ databases">
        <title>Novel Firmicutes and Novel Genomes.</title>
        <authorList>
            <person name="Poppleton D.I."/>
            <person name="Gribaldo S."/>
        </authorList>
    </citation>
    <scope>NUCLEOTIDE SEQUENCE [LARGE SCALE GENOMIC DNA]</scope>
    <source>
        <strain evidence="1 2">CTT3</strain>
    </source>
</reference>
<evidence type="ECO:0008006" key="3">
    <source>
        <dbReference type="Google" id="ProtNLM"/>
    </source>
</evidence>
<accession>A0A419SW95</accession>
<evidence type="ECO:0000313" key="2">
    <source>
        <dbReference type="Proteomes" id="UP000284177"/>
    </source>
</evidence>
<dbReference type="AlphaFoldDB" id="A0A419SW95"/>
<dbReference type="Proteomes" id="UP000284177">
    <property type="component" value="Unassembled WGS sequence"/>
</dbReference>
<sequence>MPNEIKKAIEAVAENAEKLDNVQGGVAGPVCDFDAPEEVGCLFNMCKCLVLNFCIKKEGNLYQ</sequence>
<keyword evidence="2" id="KW-1185">Reference proteome</keyword>
<gene>
    <name evidence="1" type="ORF">BET03_05440</name>
</gene>
<name>A0A419SW95_9FIRM</name>
<proteinExistence type="predicted"/>
<organism evidence="1 2">
    <name type="scientific">Thermohalobacter berrensis</name>
    <dbReference type="NCBI Taxonomy" id="99594"/>
    <lineage>
        <taxon>Bacteria</taxon>
        <taxon>Bacillati</taxon>
        <taxon>Bacillota</taxon>
        <taxon>Tissierellia</taxon>
        <taxon>Tissierellales</taxon>
        <taxon>Thermohalobacteraceae</taxon>
        <taxon>Thermohalobacter</taxon>
    </lineage>
</organism>